<dbReference type="EMBL" id="JAGMWN010000004">
    <property type="protein sequence ID" value="MBP5857345.1"/>
    <property type="molecule type" value="Genomic_DNA"/>
</dbReference>
<evidence type="ECO:0008006" key="4">
    <source>
        <dbReference type="Google" id="ProtNLM"/>
    </source>
</evidence>
<evidence type="ECO:0000313" key="3">
    <source>
        <dbReference type="Proteomes" id="UP000672602"/>
    </source>
</evidence>
<dbReference type="Proteomes" id="UP000672602">
    <property type="component" value="Unassembled WGS sequence"/>
</dbReference>
<dbReference type="AlphaFoldDB" id="A0A8J7RZB8"/>
<keyword evidence="1" id="KW-0732">Signal</keyword>
<evidence type="ECO:0000256" key="1">
    <source>
        <dbReference type="SAM" id="SignalP"/>
    </source>
</evidence>
<name>A0A8J7RZB8_9PROT</name>
<protein>
    <recommendedName>
        <fullName evidence="4">Cytochrome c domain-containing protein</fullName>
    </recommendedName>
</protein>
<proteinExistence type="predicted"/>
<dbReference type="RefSeq" id="WP_210681932.1">
    <property type="nucleotide sequence ID" value="NZ_JAGMWN010000004.1"/>
</dbReference>
<dbReference type="SUPFAM" id="SSF46626">
    <property type="entry name" value="Cytochrome c"/>
    <property type="match status" value="1"/>
</dbReference>
<accession>A0A8J7RZB8</accession>
<reference evidence="2" key="1">
    <citation type="submission" date="2021-04" db="EMBL/GenBank/DDBJ databases">
        <authorList>
            <person name="Zhang D.-C."/>
        </authorList>
    </citation>
    <scope>NUCLEOTIDE SEQUENCE</scope>
    <source>
        <strain evidence="2">CGMCC 1.15697</strain>
    </source>
</reference>
<dbReference type="Gene3D" id="1.10.760.10">
    <property type="entry name" value="Cytochrome c-like domain"/>
    <property type="match status" value="1"/>
</dbReference>
<dbReference type="InterPro" id="IPR036909">
    <property type="entry name" value="Cyt_c-like_dom_sf"/>
</dbReference>
<dbReference type="PROSITE" id="PS51257">
    <property type="entry name" value="PROKAR_LIPOPROTEIN"/>
    <property type="match status" value="1"/>
</dbReference>
<evidence type="ECO:0000313" key="2">
    <source>
        <dbReference type="EMBL" id="MBP5857345.1"/>
    </source>
</evidence>
<comment type="caution">
    <text evidence="2">The sequence shown here is derived from an EMBL/GenBank/DDBJ whole genome shotgun (WGS) entry which is preliminary data.</text>
</comment>
<keyword evidence="3" id="KW-1185">Reference proteome</keyword>
<sequence length="98" mass="10709">MKSLVAAGAICLAMAACASALAQDDEYEGLPPGEGRDLVYGYCGACHSNKLVAQQGLSRERWDDLLVWMVEEQGMYPLEEADREVVLDYLATQLGPDR</sequence>
<dbReference type="GO" id="GO:0020037">
    <property type="term" value="F:heme binding"/>
    <property type="evidence" value="ECO:0007669"/>
    <property type="project" value="InterPro"/>
</dbReference>
<gene>
    <name evidence="2" type="ORF">KAJ83_10025</name>
</gene>
<dbReference type="GO" id="GO:0009055">
    <property type="term" value="F:electron transfer activity"/>
    <property type="evidence" value="ECO:0007669"/>
    <property type="project" value="InterPro"/>
</dbReference>
<feature type="chain" id="PRO_5035248310" description="Cytochrome c domain-containing protein" evidence="1">
    <location>
        <begin position="23"/>
        <end position="98"/>
    </location>
</feature>
<feature type="signal peptide" evidence="1">
    <location>
        <begin position="1"/>
        <end position="22"/>
    </location>
</feature>
<organism evidence="2 3">
    <name type="scientific">Marivibrio halodurans</name>
    <dbReference type="NCBI Taxonomy" id="2039722"/>
    <lineage>
        <taxon>Bacteria</taxon>
        <taxon>Pseudomonadati</taxon>
        <taxon>Pseudomonadota</taxon>
        <taxon>Alphaproteobacteria</taxon>
        <taxon>Rhodospirillales</taxon>
        <taxon>Rhodospirillaceae</taxon>
        <taxon>Marivibrio</taxon>
    </lineage>
</organism>